<dbReference type="SFLD" id="SFLDG01123">
    <property type="entry name" value="methyltransferase_(Class_B)"/>
    <property type="match status" value="1"/>
</dbReference>
<dbReference type="InterPro" id="IPR006638">
    <property type="entry name" value="Elp3/MiaA/NifB-like_rSAM"/>
</dbReference>
<dbReference type="GO" id="GO:0005829">
    <property type="term" value="C:cytosol"/>
    <property type="evidence" value="ECO:0007669"/>
    <property type="project" value="TreeGrafter"/>
</dbReference>
<dbReference type="InterPro" id="IPR007197">
    <property type="entry name" value="rSAM"/>
</dbReference>
<dbReference type="EMBL" id="VGLS01000071">
    <property type="protein sequence ID" value="MBM3222919.1"/>
    <property type="molecule type" value="Genomic_DNA"/>
</dbReference>
<dbReference type="SUPFAM" id="SSF102114">
    <property type="entry name" value="Radical SAM enzymes"/>
    <property type="match status" value="1"/>
</dbReference>
<dbReference type="Proteomes" id="UP000712673">
    <property type="component" value="Unassembled WGS sequence"/>
</dbReference>
<evidence type="ECO:0000256" key="3">
    <source>
        <dbReference type="ARBA" id="ARBA00022723"/>
    </source>
</evidence>
<comment type="caution">
    <text evidence="8">The sequence shown here is derived from an EMBL/GenBank/DDBJ whole genome shotgun (WGS) entry which is preliminary data.</text>
</comment>
<keyword evidence="2" id="KW-0949">S-adenosyl-L-methionine</keyword>
<gene>
    <name evidence="8" type="ORF">FJZ47_03825</name>
</gene>
<dbReference type="Gene3D" id="3.80.30.20">
    <property type="entry name" value="tm_1862 like domain"/>
    <property type="match status" value="1"/>
</dbReference>
<evidence type="ECO:0000313" key="9">
    <source>
        <dbReference type="Proteomes" id="UP000712673"/>
    </source>
</evidence>
<evidence type="ECO:0000256" key="1">
    <source>
        <dbReference type="ARBA" id="ARBA00001966"/>
    </source>
</evidence>
<evidence type="ECO:0000313" key="8">
    <source>
        <dbReference type="EMBL" id="MBM3222919.1"/>
    </source>
</evidence>
<keyword evidence="4" id="KW-0408">Iron</keyword>
<dbReference type="InterPro" id="IPR051198">
    <property type="entry name" value="BchE-like"/>
</dbReference>
<dbReference type="GO" id="GO:0046872">
    <property type="term" value="F:metal ion binding"/>
    <property type="evidence" value="ECO:0007669"/>
    <property type="project" value="UniProtKB-KW"/>
</dbReference>
<dbReference type="SMART" id="SM00729">
    <property type="entry name" value="Elp3"/>
    <property type="match status" value="1"/>
</dbReference>
<name>A0A937VXI7_UNCTE</name>
<dbReference type="PANTHER" id="PTHR43409:SF16">
    <property type="entry name" value="SLR0320 PROTEIN"/>
    <property type="match status" value="1"/>
</dbReference>
<proteinExistence type="predicted"/>
<dbReference type="Gene3D" id="3.40.50.280">
    <property type="entry name" value="Cobalamin-binding domain"/>
    <property type="match status" value="1"/>
</dbReference>
<keyword evidence="5" id="KW-0411">Iron-sulfur</keyword>
<dbReference type="CDD" id="cd02068">
    <property type="entry name" value="radical_SAM_B12_BD"/>
    <property type="match status" value="1"/>
</dbReference>
<evidence type="ECO:0000256" key="4">
    <source>
        <dbReference type="ARBA" id="ARBA00023004"/>
    </source>
</evidence>
<dbReference type="InterPro" id="IPR058240">
    <property type="entry name" value="rSAM_sf"/>
</dbReference>
<dbReference type="InterPro" id="IPR023404">
    <property type="entry name" value="rSAM_horseshoe"/>
</dbReference>
<evidence type="ECO:0000256" key="5">
    <source>
        <dbReference type="ARBA" id="ARBA00023014"/>
    </source>
</evidence>
<dbReference type="Pfam" id="PF02310">
    <property type="entry name" value="B12-binding"/>
    <property type="match status" value="1"/>
</dbReference>
<dbReference type="AlphaFoldDB" id="A0A937VXI7"/>
<dbReference type="SUPFAM" id="SSF52242">
    <property type="entry name" value="Cobalamin (vitamin B12)-binding domain"/>
    <property type="match status" value="1"/>
</dbReference>
<dbReference type="InterPro" id="IPR034466">
    <property type="entry name" value="Methyltransferase_Class_B"/>
</dbReference>
<feature type="domain" description="Radical SAM core" evidence="7">
    <location>
        <begin position="222"/>
        <end position="450"/>
    </location>
</feature>
<dbReference type="InterPro" id="IPR006158">
    <property type="entry name" value="Cobalamin-bd"/>
</dbReference>
<feature type="domain" description="B12-binding" evidence="6">
    <location>
        <begin position="1"/>
        <end position="177"/>
    </location>
</feature>
<evidence type="ECO:0000259" key="6">
    <source>
        <dbReference type="PROSITE" id="PS51332"/>
    </source>
</evidence>
<dbReference type="PROSITE" id="PS51918">
    <property type="entry name" value="RADICAL_SAM"/>
    <property type="match status" value="1"/>
</dbReference>
<comment type="cofactor">
    <cofactor evidence="1">
        <name>[4Fe-4S] cluster</name>
        <dbReference type="ChEBI" id="CHEBI:49883"/>
    </cofactor>
</comment>
<dbReference type="GO" id="GO:0031419">
    <property type="term" value="F:cobalamin binding"/>
    <property type="evidence" value="ECO:0007669"/>
    <property type="project" value="InterPro"/>
</dbReference>
<evidence type="ECO:0000256" key="2">
    <source>
        <dbReference type="ARBA" id="ARBA00022691"/>
    </source>
</evidence>
<evidence type="ECO:0000259" key="7">
    <source>
        <dbReference type="PROSITE" id="PS51918"/>
    </source>
</evidence>
<reference evidence="8" key="1">
    <citation type="submission" date="2019-03" db="EMBL/GenBank/DDBJ databases">
        <title>Lake Tanganyika Metagenome-Assembled Genomes (MAGs).</title>
        <authorList>
            <person name="Tran P."/>
        </authorList>
    </citation>
    <scope>NUCLEOTIDE SEQUENCE</scope>
    <source>
        <strain evidence="8">K_DeepCast_65m_m2_066</strain>
    </source>
</reference>
<keyword evidence="3" id="KW-0479">Metal-binding</keyword>
<dbReference type="GO" id="GO:0003824">
    <property type="term" value="F:catalytic activity"/>
    <property type="evidence" value="ECO:0007669"/>
    <property type="project" value="InterPro"/>
</dbReference>
<dbReference type="GO" id="GO:0051539">
    <property type="term" value="F:4 iron, 4 sulfur cluster binding"/>
    <property type="evidence" value="ECO:0007669"/>
    <property type="project" value="UniProtKB-KW"/>
</dbReference>
<accession>A0A937VXI7</accession>
<dbReference type="Pfam" id="PF04055">
    <property type="entry name" value="Radical_SAM"/>
    <property type="match status" value="1"/>
</dbReference>
<organism evidence="8 9">
    <name type="scientific">Tectimicrobiota bacterium</name>
    <dbReference type="NCBI Taxonomy" id="2528274"/>
    <lineage>
        <taxon>Bacteria</taxon>
        <taxon>Pseudomonadati</taxon>
        <taxon>Nitrospinota/Tectimicrobiota group</taxon>
        <taxon>Candidatus Tectimicrobiota</taxon>
    </lineage>
</organism>
<sequence>MKILLIQPPVQDFYQTPLRTLPVGLLYLAAALREAGIEVDILDCQATLDTKVLPVPREFAYLKQYYQPGNLSPFKLFGHYRHYGLGWEAIRERIQQAQADVIGISALFTPFYREALQVAALAKAANPTRPVIMGGAHVNACPAQVLADPHVDFVVLGEGERTLPALVHALADNRLAAISRICGVGYKAQGQLRLPERGDLIEDLDTLPLPARDLIDPTRYTLGGKRVTMLITSRGCPYHCTFCSIFLTAGRQFRTRALPSILAEMRLCRTQFGTEIFDIEDDNFSFDQPRAVALLEAIRGEFWDGAVELLAMNGISAANISPELVGLMQRTGFRALNLALVTSDRTRQKATRRPGSTPHFDRVVQQAATVGLEMVNYLILGLPDSRLEEMLASMLHLMERPVLIGPSVFYATPGTASYHQCQEQGLLQSPELALQRSTCFPVETPYCSRLDLVTLFRLCRLLNVIKARLDAQPGTTEAYPWEQLIACAILPAATPRPDTHYTFPRKLTPDEIGSWLLRAWQHDGQLLGMRLARRTPEHVRYQVYAEAVSPAVLQAFRTQADGRLVYGVKRPYAWTRLPLPQIQAHS</sequence>
<dbReference type="InterPro" id="IPR036724">
    <property type="entry name" value="Cobalamin-bd_sf"/>
</dbReference>
<dbReference type="SFLD" id="SFLDG01082">
    <property type="entry name" value="B12-binding_domain_containing"/>
    <property type="match status" value="1"/>
</dbReference>
<protein>
    <submittedName>
        <fullName evidence="8">B12-binding domain-containing radical SAM protein</fullName>
    </submittedName>
</protein>
<dbReference type="SFLD" id="SFLDS00029">
    <property type="entry name" value="Radical_SAM"/>
    <property type="match status" value="1"/>
</dbReference>
<dbReference type="PROSITE" id="PS51332">
    <property type="entry name" value="B12_BINDING"/>
    <property type="match status" value="1"/>
</dbReference>
<dbReference type="CDD" id="cd01335">
    <property type="entry name" value="Radical_SAM"/>
    <property type="match status" value="1"/>
</dbReference>
<dbReference type="PANTHER" id="PTHR43409">
    <property type="entry name" value="ANAEROBIC MAGNESIUM-PROTOPORPHYRIN IX MONOMETHYL ESTER CYCLASE-RELATED"/>
    <property type="match status" value="1"/>
</dbReference>